<dbReference type="KEGG" id="pgri:PgNI_00068"/>
<dbReference type="RefSeq" id="XP_030987667.1">
    <property type="nucleotide sequence ID" value="XM_031120152.1"/>
</dbReference>
<dbReference type="AlphaFoldDB" id="A0A6P8BKQ4"/>
<protein>
    <submittedName>
        <fullName evidence="2">Uncharacterized protein</fullName>
    </submittedName>
</protein>
<reference evidence="2" key="1">
    <citation type="journal article" date="2019" name="Mol. Biol. Evol.">
        <title>Blast fungal genomes show frequent chromosomal changes, gene gains and losses, and effector gene turnover.</title>
        <authorList>
            <person name="Gomez Luciano L.B."/>
            <person name="Jason Tsai I."/>
            <person name="Chuma I."/>
            <person name="Tosa Y."/>
            <person name="Chen Y.H."/>
            <person name="Li J.Y."/>
            <person name="Li M.Y."/>
            <person name="Jade Lu M.Y."/>
            <person name="Nakayashiki H."/>
            <person name="Li W.H."/>
        </authorList>
    </citation>
    <scope>NUCLEOTIDE SEQUENCE</scope>
    <source>
        <strain evidence="2">NI907</strain>
    </source>
</reference>
<reference evidence="2" key="3">
    <citation type="submission" date="2025-08" db="UniProtKB">
        <authorList>
            <consortium name="RefSeq"/>
        </authorList>
    </citation>
    <scope>IDENTIFICATION</scope>
    <source>
        <strain evidence="2">NI907</strain>
    </source>
</reference>
<proteinExistence type="predicted"/>
<gene>
    <name evidence="2" type="ORF">PgNI_00068</name>
</gene>
<evidence type="ECO:0000313" key="1">
    <source>
        <dbReference type="Proteomes" id="UP000515153"/>
    </source>
</evidence>
<keyword evidence="1" id="KW-1185">Reference proteome</keyword>
<evidence type="ECO:0000313" key="2">
    <source>
        <dbReference type="RefSeq" id="XP_030987667.1"/>
    </source>
</evidence>
<name>A0A6P8BKQ4_PYRGI</name>
<sequence length="65" mass="6868">MYHGFCCKVGAAAHDAGEKRLTLAETSNAEFIVVDAMGLPNTPLHHVGEAGNASRTRICKLGETV</sequence>
<accession>A0A6P8BKQ4</accession>
<organism evidence="1 2">
    <name type="scientific">Pyricularia grisea</name>
    <name type="common">Crabgrass-specific blast fungus</name>
    <name type="synonym">Magnaporthe grisea</name>
    <dbReference type="NCBI Taxonomy" id="148305"/>
    <lineage>
        <taxon>Eukaryota</taxon>
        <taxon>Fungi</taxon>
        <taxon>Dikarya</taxon>
        <taxon>Ascomycota</taxon>
        <taxon>Pezizomycotina</taxon>
        <taxon>Sordariomycetes</taxon>
        <taxon>Sordariomycetidae</taxon>
        <taxon>Magnaporthales</taxon>
        <taxon>Pyriculariaceae</taxon>
        <taxon>Pyricularia</taxon>
    </lineage>
</organism>
<reference evidence="2" key="2">
    <citation type="submission" date="2019-10" db="EMBL/GenBank/DDBJ databases">
        <authorList>
            <consortium name="NCBI Genome Project"/>
        </authorList>
    </citation>
    <scope>NUCLEOTIDE SEQUENCE</scope>
    <source>
        <strain evidence="2">NI907</strain>
    </source>
</reference>
<dbReference type="GeneID" id="41955066"/>
<dbReference type="Proteomes" id="UP000515153">
    <property type="component" value="Unplaced"/>
</dbReference>